<evidence type="ECO:0000313" key="3">
    <source>
        <dbReference type="Proteomes" id="UP000503349"/>
    </source>
</evidence>
<reference evidence="2 3" key="1">
    <citation type="submission" date="2019-02" db="EMBL/GenBank/DDBJ databases">
        <title>Opniocepnalus argus genome.</title>
        <authorList>
            <person name="Zhou C."/>
            <person name="Xiao S."/>
        </authorList>
    </citation>
    <scope>NUCLEOTIDE SEQUENCE [LARGE SCALE GENOMIC DNA]</scope>
    <source>
        <strain evidence="2">OARG1902GOOAL</strain>
        <tissue evidence="2">Muscle</tissue>
    </source>
</reference>
<dbReference type="Proteomes" id="UP000503349">
    <property type="component" value="Chromosome 9"/>
</dbReference>
<reference evidence="3" key="2">
    <citation type="submission" date="2019-02" db="EMBL/GenBank/DDBJ databases">
        <title>Opniocepnalus argus Var Kimnra genome.</title>
        <authorList>
            <person name="Zhou C."/>
            <person name="Xiao S."/>
        </authorList>
    </citation>
    <scope>NUCLEOTIDE SEQUENCE [LARGE SCALE GENOMIC DNA]</scope>
</reference>
<dbReference type="AlphaFoldDB" id="A0A6G1PU23"/>
<accession>A0A6G1PU23</accession>
<sequence length="57" mass="6508">MSIVLSSKTKQFNQKLQGGTHTPSLSLKTHTHTRAHLHPEHSTVMSDTKYNCKMQQF</sequence>
<feature type="compositionally biased region" description="Polar residues" evidence="1">
    <location>
        <begin position="1"/>
        <end position="28"/>
    </location>
</feature>
<gene>
    <name evidence="2" type="ORF">EXN66_Car009413</name>
</gene>
<evidence type="ECO:0000313" key="2">
    <source>
        <dbReference type="EMBL" id="KAF3693737.1"/>
    </source>
</evidence>
<dbReference type="EMBL" id="CM015720">
    <property type="protein sequence ID" value="KAF3693737.1"/>
    <property type="molecule type" value="Genomic_DNA"/>
</dbReference>
<organism evidence="2 3">
    <name type="scientific">Channa argus</name>
    <name type="common">Northern snakehead</name>
    <name type="synonym">Ophicephalus argus</name>
    <dbReference type="NCBI Taxonomy" id="215402"/>
    <lineage>
        <taxon>Eukaryota</taxon>
        <taxon>Metazoa</taxon>
        <taxon>Chordata</taxon>
        <taxon>Craniata</taxon>
        <taxon>Vertebrata</taxon>
        <taxon>Euteleostomi</taxon>
        <taxon>Actinopterygii</taxon>
        <taxon>Neopterygii</taxon>
        <taxon>Teleostei</taxon>
        <taxon>Neoteleostei</taxon>
        <taxon>Acanthomorphata</taxon>
        <taxon>Anabantaria</taxon>
        <taxon>Anabantiformes</taxon>
        <taxon>Channoidei</taxon>
        <taxon>Channidae</taxon>
        <taxon>Channa</taxon>
    </lineage>
</organism>
<name>A0A6G1PU23_CHAAH</name>
<protein>
    <submittedName>
        <fullName evidence="2">Uncharacterized protein</fullName>
    </submittedName>
</protein>
<evidence type="ECO:0000256" key="1">
    <source>
        <dbReference type="SAM" id="MobiDB-lite"/>
    </source>
</evidence>
<proteinExistence type="predicted"/>
<keyword evidence="3" id="KW-1185">Reference proteome</keyword>
<feature type="region of interest" description="Disordered" evidence="1">
    <location>
        <begin position="1"/>
        <end position="47"/>
    </location>
</feature>